<evidence type="ECO:0000313" key="4">
    <source>
        <dbReference type="EMBL" id="QUL97878.1"/>
    </source>
</evidence>
<proteinExistence type="predicted"/>
<dbReference type="Pfam" id="PF07501">
    <property type="entry name" value="G5"/>
    <property type="match status" value="1"/>
</dbReference>
<evidence type="ECO:0000259" key="3">
    <source>
        <dbReference type="PROSITE" id="PS51782"/>
    </source>
</evidence>
<dbReference type="Pfam" id="PF01551">
    <property type="entry name" value="Peptidase_M23"/>
    <property type="match status" value="1"/>
</dbReference>
<dbReference type="InterPro" id="IPR050570">
    <property type="entry name" value="Cell_wall_metabolism_enzyme"/>
</dbReference>
<dbReference type="PROSITE" id="PS51109">
    <property type="entry name" value="G5"/>
    <property type="match status" value="1"/>
</dbReference>
<keyword evidence="1" id="KW-0732">Signal</keyword>
<feature type="domain" description="LysM" evidence="3">
    <location>
        <begin position="193"/>
        <end position="237"/>
    </location>
</feature>
<dbReference type="Pfam" id="PF01476">
    <property type="entry name" value="LysM"/>
    <property type="match status" value="1"/>
</dbReference>
<dbReference type="GO" id="GO:0004222">
    <property type="term" value="F:metalloendopeptidase activity"/>
    <property type="evidence" value="ECO:0007669"/>
    <property type="project" value="TreeGrafter"/>
</dbReference>
<dbReference type="InterPro" id="IPR016047">
    <property type="entry name" value="M23ase_b-sheet_dom"/>
</dbReference>
<dbReference type="CDD" id="cd00118">
    <property type="entry name" value="LysM"/>
    <property type="match status" value="1"/>
</dbReference>
<reference evidence="4" key="1">
    <citation type="submission" date="2020-10" db="EMBL/GenBank/DDBJ databases">
        <authorList>
            <person name="Kadnikov V."/>
            <person name="Beletsky A.V."/>
            <person name="Mardanov A.V."/>
            <person name="Karnachuk O.V."/>
            <person name="Ravin N.V."/>
        </authorList>
    </citation>
    <scope>NUCLEOTIDE SEQUENCE</scope>
    <source>
        <strain evidence="4">Bu02</strain>
    </source>
</reference>
<sequence>MPRKKPKGVFIYVTSGLLFAILLVLLFFSSTNATYMVSVDGEVLGYTKDKSLLDKIVSRLSEEEAFRVGAEVRVGSKISLQKVKETSDDVQLLEPDKLGEVLKGKLKFLAKGFVISVDGKDVVALSSEEEARGVLSDLRTNYIKNIVEAGHATVEEVLIKEKIDIAEKEVPTSIFRNRDEAARILVRGTDKIMTYVVQRGDSLWTIAAANHLTVDDLRKANPEIKGDFIREGQNLNLVVPNPYVTLASRETVTYKVSIPFSVQVSYDDSMWPWQEKVIQEGKSGEKEITEQILRENGKEVQRIKISEKIISYPVTKKIVRGSKQVPAMGSGQMVWPVQGSITSYFGWRWGSYHQGIDIGAPAGTPIRAADSGMVSFAGWNGGYGYLVKIDHGGGKETWYAHMSKIAVSVGQKVSKGEVIGYVGSTGNSTGPHLHFEVRVGGTAVNPLNYYK</sequence>
<dbReference type="InterPro" id="IPR036779">
    <property type="entry name" value="LysM_dom_sf"/>
</dbReference>
<evidence type="ECO:0000256" key="1">
    <source>
        <dbReference type="ARBA" id="ARBA00022729"/>
    </source>
</evidence>
<dbReference type="Gene3D" id="2.70.70.10">
    <property type="entry name" value="Glucose Permease (Domain IIA)"/>
    <property type="match status" value="1"/>
</dbReference>
<dbReference type="CDD" id="cd12797">
    <property type="entry name" value="M23_peptidase"/>
    <property type="match status" value="1"/>
</dbReference>
<evidence type="ECO:0000259" key="2">
    <source>
        <dbReference type="PROSITE" id="PS51109"/>
    </source>
</evidence>
<dbReference type="SMART" id="SM01208">
    <property type="entry name" value="G5"/>
    <property type="match status" value="1"/>
</dbReference>
<dbReference type="Gene3D" id="2.20.230.10">
    <property type="entry name" value="Resuscitation-promoting factor rpfb"/>
    <property type="match status" value="1"/>
</dbReference>
<accession>A0AAT9LCE9</accession>
<dbReference type="PROSITE" id="PS51782">
    <property type="entry name" value="LYSM"/>
    <property type="match status" value="1"/>
</dbReference>
<name>A0AAT9LCE9_9FIRM</name>
<dbReference type="InterPro" id="IPR011098">
    <property type="entry name" value="G5_dom"/>
</dbReference>
<dbReference type="PANTHER" id="PTHR21666:SF289">
    <property type="entry name" value="L-ALA--D-GLU ENDOPEPTIDASE"/>
    <property type="match status" value="1"/>
</dbReference>
<dbReference type="InterPro" id="IPR011055">
    <property type="entry name" value="Dup_hybrid_motif"/>
</dbReference>
<dbReference type="KEGG" id="fcz:IMF26_07260"/>
<gene>
    <name evidence="4" type="ORF">IMF26_07260</name>
</gene>
<reference evidence="4" key="2">
    <citation type="journal article" date="2023" name="Biology">
        <title>Prokaryotic Life Associated with Coal-Fire Gas Vents Revealed by Metagenomics.</title>
        <authorList>
            <person name="Kadnikov V.V."/>
            <person name="Mardanov A.V."/>
            <person name="Beletsky A.V."/>
            <person name="Karnachuk O.V."/>
            <person name="Ravin N.V."/>
        </authorList>
    </citation>
    <scope>NUCLEOTIDE SEQUENCE</scope>
    <source>
        <strain evidence="4">Bu02</strain>
    </source>
</reference>
<dbReference type="AlphaFoldDB" id="A0AAT9LCE9"/>
<dbReference type="SMART" id="SM00257">
    <property type="entry name" value="LysM"/>
    <property type="match status" value="1"/>
</dbReference>
<protein>
    <submittedName>
        <fullName evidence="4">Peptidoglycan DD-metalloendopeptidase family protein</fullName>
    </submittedName>
</protein>
<dbReference type="Gene3D" id="3.10.350.10">
    <property type="entry name" value="LysM domain"/>
    <property type="match status" value="1"/>
</dbReference>
<dbReference type="InterPro" id="IPR018392">
    <property type="entry name" value="LysM"/>
</dbReference>
<dbReference type="PANTHER" id="PTHR21666">
    <property type="entry name" value="PEPTIDASE-RELATED"/>
    <property type="match status" value="1"/>
</dbReference>
<dbReference type="SUPFAM" id="SSF54106">
    <property type="entry name" value="LysM domain"/>
    <property type="match status" value="1"/>
</dbReference>
<dbReference type="SUPFAM" id="SSF51261">
    <property type="entry name" value="Duplicated hybrid motif"/>
    <property type="match status" value="1"/>
</dbReference>
<feature type="domain" description="G5" evidence="2">
    <location>
        <begin position="244"/>
        <end position="324"/>
    </location>
</feature>
<dbReference type="EMBL" id="CP062796">
    <property type="protein sequence ID" value="QUL97878.1"/>
    <property type="molecule type" value="Genomic_DNA"/>
</dbReference>
<organism evidence="4">
    <name type="scientific">Candidatus Fermentithermobacillus carboniphilus</name>
    <dbReference type="NCBI Taxonomy" id="3085328"/>
    <lineage>
        <taxon>Bacteria</taxon>
        <taxon>Bacillati</taxon>
        <taxon>Bacillota</taxon>
        <taxon>Candidatus Fermentithermobacillia</taxon>
        <taxon>Candidatus Fermentithermobacillales</taxon>
        <taxon>Candidatus Fermentithermobacillaceae</taxon>
        <taxon>Candidatus Fermentithermobacillus</taxon>
    </lineage>
</organism>